<dbReference type="NCBIfam" id="TIGR01494">
    <property type="entry name" value="ATPase_P-type"/>
    <property type="match status" value="2"/>
</dbReference>
<name>A0ABW0EFG1_9BACT</name>
<dbReference type="InterPro" id="IPR036412">
    <property type="entry name" value="HAD-like_sf"/>
</dbReference>
<evidence type="ECO:0000256" key="3">
    <source>
        <dbReference type="ARBA" id="ARBA00022741"/>
    </source>
</evidence>
<dbReference type="PANTHER" id="PTHR42861">
    <property type="entry name" value="CALCIUM-TRANSPORTING ATPASE"/>
    <property type="match status" value="1"/>
</dbReference>
<evidence type="ECO:0000256" key="5">
    <source>
        <dbReference type="ARBA" id="ARBA00022967"/>
    </source>
</evidence>
<dbReference type="InterPro" id="IPR023214">
    <property type="entry name" value="HAD_sf"/>
</dbReference>
<feature type="transmembrane region" description="Helical" evidence="8">
    <location>
        <begin position="714"/>
        <end position="734"/>
    </location>
</feature>
<evidence type="ECO:0000256" key="8">
    <source>
        <dbReference type="SAM" id="Phobius"/>
    </source>
</evidence>
<dbReference type="Pfam" id="PF00689">
    <property type="entry name" value="Cation_ATPase_C"/>
    <property type="match status" value="1"/>
</dbReference>
<feature type="transmembrane region" description="Helical" evidence="8">
    <location>
        <begin position="827"/>
        <end position="846"/>
    </location>
</feature>
<dbReference type="Pfam" id="PF00690">
    <property type="entry name" value="Cation_ATPase_N"/>
    <property type="match status" value="1"/>
</dbReference>
<evidence type="ECO:0000313" key="11">
    <source>
        <dbReference type="Proteomes" id="UP001596161"/>
    </source>
</evidence>
<dbReference type="SFLD" id="SFLDG00002">
    <property type="entry name" value="C1.7:_P-type_atpase_like"/>
    <property type="match status" value="1"/>
</dbReference>
<dbReference type="Gene3D" id="3.40.1110.10">
    <property type="entry name" value="Calcium-transporting ATPase, cytoplasmic domain N"/>
    <property type="match status" value="1"/>
</dbReference>
<reference evidence="11" key="1">
    <citation type="journal article" date="2019" name="Int. J. Syst. Evol. Microbiol.">
        <title>The Global Catalogue of Microorganisms (GCM) 10K type strain sequencing project: providing services to taxonomists for standard genome sequencing and annotation.</title>
        <authorList>
            <consortium name="The Broad Institute Genomics Platform"/>
            <consortium name="The Broad Institute Genome Sequencing Center for Infectious Disease"/>
            <person name="Wu L."/>
            <person name="Ma J."/>
        </authorList>
    </citation>
    <scope>NUCLEOTIDE SEQUENCE [LARGE SCALE GENOMIC DNA]</scope>
    <source>
        <strain evidence="11">KACC 12602</strain>
    </source>
</reference>
<dbReference type="SUPFAM" id="SSF81660">
    <property type="entry name" value="Metal cation-transporting ATPase, ATP-binding domain N"/>
    <property type="match status" value="1"/>
</dbReference>
<dbReference type="Gene3D" id="1.20.1110.10">
    <property type="entry name" value="Calcium-transporting ATPase, transmembrane domain"/>
    <property type="match status" value="1"/>
</dbReference>
<dbReference type="SMART" id="SM00831">
    <property type="entry name" value="Cation_ATPase_N"/>
    <property type="match status" value="1"/>
</dbReference>
<evidence type="ECO:0000256" key="2">
    <source>
        <dbReference type="ARBA" id="ARBA00022692"/>
    </source>
</evidence>
<dbReference type="InterPro" id="IPR004014">
    <property type="entry name" value="ATPase_P-typ_cation-transptr_N"/>
</dbReference>
<feature type="transmembrane region" description="Helical" evidence="8">
    <location>
        <begin position="87"/>
        <end position="106"/>
    </location>
</feature>
<dbReference type="SUPFAM" id="SSF81665">
    <property type="entry name" value="Calcium ATPase, transmembrane domain M"/>
    <property type="match status" value="1"/>
</dbReference>
<feature type="transmembrane region" description="Helical" evidence="8">
    <location>
        <begin position="858"/>
        <end position="878"/>
    </location>
</feature>
<feature type="domain" description="Cation-transporting P-type ATPase N-terminal" evidence="9">
    <location>
        <begin position="9"/>
        <end position="83"/>
    </location>
</feature>
<dbReference type="InterPro" id="IPR023298">
    <property type="entry name" value="ATPase_P-typ_TM_dom_sf"/>
</dbReference>
<organism evidence="10 11">
    <name type="scientific">Adhaeribacter terreus</name>
    <dbReference type="NCBI Taxonomy" id="529703"/>
    <lineage>
        <taxon>Bacteria</taxon>
        <taxon>Pseudomonadati</taxon>
        <taxon>Bacteroidota</taxon>
        <taxon>Cytophagia</taxon>
        <taxon>Cytophagales</taxon>
        <taxon>Hymenobacteraceae</taxon>
        <taxon>Adhaeribacter</taxon>
    </lineage>
</organism>
<dbReference type="Pfam" id="PF13246">
    <property type="entry name" value="Cation_ATPase"/>
    <property type="match status" value="1"/>
</dbReference>
<dbReference type="PRINTS" id="PR00120">
    <property type="entry name" value="HATPASE"/>
</dbReference>
<accession>A0ABW0EFG1</accession>
<evidence type="ECO:0000256" key="4">
    <source>
        <dbReference type="ARBA" id="ARBA00022840"/>
    </source>
</evidence>
<feature type="transmembrane region" description="Helical" evidence="8">
    <location>
        <begin position="755"/>
        <end position="774"/>
    </location>
</feature>
<dbReference type="SUPFAM" id="SSF56784">
    <property type="entry name" value="HAD-like"/>
    <property type="match status" value="1"/>
</dbReference>
<dbReference type="InterPro" id="IPR008250">
    <property type="entry name" value="ATPase_P-typ_transduc_dom_A_sf"/>
</dbReference>
<keyword evidence="5" id="KW-1278">Translocase</keyword>
<keyword evidence="2 8" id="KW-0812">Transmembrane</keyword>
<keyword evidence="7 8" id="KW-0472">Membrane</keyword>
<dbReference type="InterPro" id="IPR018303">
    <property type="entry name" value="ATPase_P-typ_P_site"/>
</dbReference>
<sequence length="887" mass="97073">METLKAGTDLSAFSVEEGAEMLQANLKNGLSEEEVAARLKQFGANQLTETEARSIWSLIWDQLKSPIVYLLLVAAGISFFFEEYLNATAILVVIVINTVVGFIMEFQAGKSMETLKKISAVPAKILRNGILAEHEASQIVPGDVVFLEAGDLVPADGRIFQPSKLQADEAALTGESVPVEKNEGILQQDLPLGDRLNYLFKGTFVTRGNTYLLVSHTGMNTQLGHIANLVQSAKQMATPLEKKLAEFSKKLIFVTVGLVALIFVAGIINDQPVVEMLQTGIALAVAAIPEGLPIVATLALARGMLQMAKHNVIVKKLSAVETLGGTNIICTDKTGTLTQNKIEVTLLATPSGTWEITENAQIAENENFNFIQHASVLCNTAEISEKGVEAQEVGDPLEVALLKFARNYGTDIVLARREHPKIAEEPFTSETKMMATLHGAEPELMVFAKGAVEELLEECSFLLKHGEVLPLTLEEKSYWILEGEKMAEAGLRVIAAAYKTVAKMPEKLTDDLIFSGLIGMVDPPRPEVLPAIKECLSAGIRVIMITGDHPATATKIATELGIINENGKAAVTGKELKPIAEFTPEERHHFAQANVFARVNPQHKLDLVQLLQEDGYVVAMTGDGVNDAPALKKADIGVAMGLRGTQVAQDVSDMVLKDDKFTSIVVAIRQGRVIFENIRKFVIFLLSCNLSELFLIALVAVLNLSFQLLPLQILFINLITDVLPALALGFTEGNPGIMTQPPRKATEPIIDRQRWIAIIYYAVIISLCALGAVYLNHYVLHPAEHWHEGRYNNILFYTLIFAQLTHVFNMGSGNRFFFRSEIVSNKFVWLALLISVSVVILVGWFGPVREALAIHDMLLTDWLAVVSAVLASLIIIQLSKKLKLIQQ</sequence>
<dbReference type="InterPro" id="IPR044492">
    <property type="entry name" value="P_typ_ATPase_HD_dom"/>
</dbReference>
<protein>
    <submittedName>
        <fullName evidence="10">Cation-translocating P-type ATPase</fullName>
    </submittedName>
</protein>
<keyword evidence="3" id="KW-0547">Nucleotide-binding</keyword>
<comment type="subcellular location">
    <subcellularLocation>
        <location evidence="1">Membrane</location>
        <topology evidence="1">Multi-pass membrane protein</topology>
    </subcellularLocation>
</comment>
<dbReference type="InterPro" id="IPR059000">
    <property type="entry name" value="ATPase_P-type_domA"/>
</dbReference>
<dbReference type="Proteomes" id="UP001596161">
    <property type="component" value="Unassembled WGS sequence"/>
</dbReference>
<dbReference type="EMBL" id="JBHSKT010000010">
    <property type="protein sequence ID" value="MFC5271983.1"/>
    <property type="molecule type" value="Genomic_DNA"/>
</dbReference>
<dbReference type="InterPro" id="IPR001757">
    <property type="entry name" value="P_typ_ATPase"/>
</dbReference>
<gene>
    <name evidence="10" type="ORF">ACFPIB_15300</name>
</gene>
<evidence type="ECO:0000259" key="9">
    <source>
        <dbReference type="SMART" id="SM00831"/>
    </source>
</evidence>
<evidence type="ECO:0000313" key="10">
    <source>
        <dbReference type="EMBL" id="MFC5271983.1"/>
    </source>
</evidence>
<dbReference type="SFLD" id="SFLDS00003">
    <property type="entry name" value="Haloacid_Dehalogenase"/>
    <property type="match status" value="1"/>
</dbReference>
<feature type="transmembrane region" description="Helical" evidence="8">
    <location>
        <begin position="251"/>
        <end position="268"/>
    </location>
</feature>
<dbReference type="Pfam" id="PF00122">
    <property type="entry name" value="E1-E2_ATPase"/>
    <property type="match status" value="1"/>
</dbReference>
<dbReference type="Gene3D" id="2.70.150.10">
    <property type="entry name" value="Calcium-transporting ATPase, cytoplasmic transduction domain A"/>
    <property type="match status" value="1"/>
</dbReference>
<evidence type="ECO:0000256" key="7">
    <source>
        <dbReference type="ARBA" id="ARBA00023136"/>
    </source>
</evidence>
<keyword evidence="4" id="KW-0067">ATP-binding</keyword>
<dbReference type="PRINTS" id="PR00119">
    <property type="entry name" value="CATATPASE"/>
</dbReference>
<dbReference type="InterPro" id="IPR023299">
    <property type="entry name" value="ATPase_P-typ_cyto_dom_N"/>
</dbReference>
<dbReference type="SUPFAM" id="SSF81653">
    <property type="entry name" value="Calcium ATPase, transduction domain A"/>
    <property type="match status" value="1"/>
</dbReference>
<proteinExistence type="predicted"/>
<feature type="transmembrane region" description="Helical" evidence="8">
    <location>
        <begin position="794"/>
        <end position="818"/>
    </location>
</feature>
<dbReference type="InterPro" id="IPR006068">
    <property type="entry name" value="ATPase_P-typ_cation-transptr_C"/>
</dbReference>
<dbReference type="PROSITE" id="PS00154">
    <property type="entry name" value="ATPASE_E1_E2"/>
    <property type="match status" value="1"/>
</dbReference>
<evidence type="ECO:0000256" key="1">
    <source>
        <dbReference type="ARBA" id="ARBA00004141"/>
    </source>
</evidence>
<dbReference type="Gene3D" id="3.40.50.1000">
    <property type="entry name" value="HAD superfamily/HAD-like"/>
    <property type="match status" value="1"/>
</dbReference>
<evidence type="ECO:0000256" key="6">
    <source>
        <dbReference type="ARBA" id="ARBA00022989"/>
    </source>
</evidence>
<comment type="caution">
    <text evidence="10">The sequence shown here is derived from an EMBL/GenBank/DDBJ whole genome shotgun (WGS) entry which is preliminary data.</text>
</comment>
<feature type="transmembrane region" description="Helical" evidence="8">
    <location>
        <begin position="681"/>
        <end position="702"/>
    </location>
</feature>
<keyword evidence="11" id="KW-1185">Reference proteome</keyword>
<keyword evidence="6 8" id="KW-1133">Transmembrane helix</keyword>
<dbReference type="SFLD" id="SFLDF00027">
    <property type="entry name" value="p-type_atpase"/>
    <property type="match status" value="1"/>
</dbReference>
<dbReference type="RefSeq" id="WP_378018342.1">
    <property type="nucleotide sequence ID" value="NZ_JBHSKT010000010.1"/>
</dbReference>
<feature type="transmembrane region" description="Helical" evidence="8">
    <location>
        <begin position="280"/>
        <end position="301"/>
    </location>
</feature>